<dbReference type="Proteomes" id="UP000294752">
    <property type="component" value="Unassembled WGS sequence"/>
</dbReference>
<evidence type="ECO:0008006" key="3">
    <source>
        <dbReference type="Google" id="ProtNLM"/>
    </source>
</evidence>
<comment type="caution">
    <text evidence="1">The sequence shown here is derived from an EMBL/GenBank/DDBJ whole genome shotgun (WGS) entry which is preliminary data.</text>
</comment>
<dbReference type="EMBL" id="SNZV01000003">
    <property type="protein sequence ID" value="TDS14942.1"/>
    <property type="molecule type" value="Genomic_DNA"/>
</dbReference>
<sequence length="208" mass="23771">MKKIALAFCCVATFLASCNSSNKKSEEKTDSVSTTLRPSEEAQAMTEVITRFTRAYLSQDNEKANALIHPELGLYIIYRPGAMDAYKHVDRLDFKKPVPEHFPYTTFQNDYVLSFAETPHYDCGGEKWDKLGFFCDTTKQANQLAQITAFQQEFEQVDPSTVSNIKALEKDSYRVVLTNAENLIFHIKKFEGSWYVIVLDRAYGWCDA</sequence>
<dbReference type="AlphaFoldDB" id="A0A4R7D3Q1"/>
<dbReference type="RefSeq" id="WP_133639956.1">
    <property type="nucleotide sequence ID" value="NZ_SNZV01000003.1"/>
</dbReference>
<evidence type="ECO:0000313" key="1">
    <source>
        <dbReference type="EMBL" id="TDS14942.1"/>
    </source>
</evidence>
<gene>
    <name evidence="1" type="ORF">B0I21_103443</name>
</gene>
<dbReference type="PROSITE" id="PS51257">
    <property type="entry name" value="PROKAR_LIPOPROTEIN"/>
    <property type="match status" value="1"/>
</dbReference>
<reference evidence="1 2" key="1">
    <citation type="submission" date="2019-03" db="EMBL/GenBank/DDBJ databases">
        <title>Genomic Encyclopedia of Type Strains, Phase III (KMG-III): the genomes of soil and plant-associated and newly described type strains.</title>
        <authorList>
            <person name="Whitman W."/>
        </authorList>
    </citation>
    <scope>NUCLEOTIDE SEQUENCE [LARGE SCALE GENOMIC DNA]</scope>
    <source>
        <strain evidence="1 2">CGMCC 1.12801</strain>
    </source>
</reference>
<protein>
    <recommendedName>
        <fullName evidence="3">Lipoprotein</fullName>
    </recommendedName>
</protein>
<name>A0A4R7D3Q1_9SPHI</name>
<dbReference type="OrthoDB" id="5347149at2"/>
<accession>A0A4R7D3Q1</accession>
<evidence type="ECO:0000313" key="2">
    <source>
        <dbReference type="Proteomes" id="UP000294752"/>
    </source>
</evidence>
<organism evidence="1 2">
    <name type="scientific">Sphingobacterium paludis</name>
    <dbReference type="NCBI Taxonomy" id="1476465"/>
    <lineage>
        <taxon>Bacteria</taxon>
        <taxon>Pseudomonadati</taxon>
        <taxon>Bacteroidota</taxon>
        <taxon>Sphingobacteriia</taxon>
        <taxon>Sphingobacteriales</taxon>
        <taxon>Sphingobacteriaceae</taxon>
        <taxon>Sphingobacterium</taxon>
    </lineage>
</organism>
<proteinExistence type="predicted"/>
<keyword evidence="2" id="KW-1185">Reference proteome</keyword>